<proteinExistence type="predicted"/>
<protein>
    <submittedName>
        <fullName evidence="1">Anti-sigma factor</fullName>
    </submittedName>
</protein>
<accession>A0A6B2NPX5</accession>
<evidence type="ECO:0000313" key="1">
    <source>
        <dbReference type="EMBL" id="NDW44943.1"/>
    </source>
</evidence>
<dbReference type="EMBL" id="JAAGOX010000011">
    <property type="protein sequence ID" value="NDW44943.1"/>
    <property type="molecule type" value="Genomic_DNA"/>
</dbReference>
<dbReference type="RefSeq" id="WP_164128894.1">
    <property type="nucleotide sequence ID" value="NZ_JAAGOX010000011.1"/>
</dbReference>
<reference evidence="1" key="1">
    <citation type="submission" date="2020-02" db="EMBL/GenBank/DDBJ databases">
        <title>Delineation of the pyrene-degrading pathway in Roseobacter clade bacteria by genomic analysis.</title>
        <authorList>
            <person name="Zhou H."/>
            <person name="Wang H."/>
        </authorList>
    </citation>
    <scope>NUCLEOTIDE SEQUENCE</scope>
    <source>
        <strain evidence="1">PrR005</strain>
    </source>
</reference>
<name>A0A6B2NPX5_9RHOB</name>
<gene>
    <name evidence="1" type="ORF">G0P99_08230</name>
</gene>
<comment type="caution">
    <text evidence="1">The sequence shown here is derived from an EMBL/GenBank/DDBJ whole genome shotgun (WGS) entry which is preliminary data.</text>
</comment>
<organism evidence="1">
    <name type="scientific">Ruegeria sp. PrR005</name>
    <dbReference type="NCBI Taxonomy" id="2706882"/>
    <lineage>
        <taxon>Bacteria</taxon>
        <taxon>Pseudomonadati</taxon>
        <taxon>Pseudomonadota</taxon>
        <taxon>Alphaproteobacteria</taxon>
        <taxon>Rhodobacterales</taxon>
        <taxon>Roseobacteraceae</taxon>
        <taxon>Ruegeria</taxon>
    </lineage>
</organism>
<sequence>MTQDPLSDEELIAYFEDALPMDERAALEARLAQDPRAQALLSDWARQNAEIRALYGETDAEPVPARLREALRPPPAPRAPLLRQALAAMALLALGLVGGWTGHARLGPGTPAPALADAALTAHRTYVVEVVHPVEVPASQRDHMDSWMSKRIGAPVSPPDLSASGFALMGGRILPAGERAAGLYMYENAQGQRITLYVAQQEAGDSAFRFAGDRQTESLQWADGGLGYVLTGALPREDLRQMATSAYEQLL</sequence>
<dbReference type="AlphaFoldDB" id="A0A6B2NPX5"/>